<reference evidence="2 3" key="1">
    <citation type="submission" date="2018-05" db="EMBL/GenBank/DDBJ databases">
        <title>Genome sequencing and assembly of the regulated plant pathogen Lachnellula willkommii and related sister species for the development of diagnostic species identification markers.</title>
        <authorList>
            <person name="Giroux E."/>
            <person name="Bilodeau G."/>
        </authorList>
    </citation>
    <scope>NUCLEOTIDE SEQUENCE [LARGE SCALE GENOMIC DNA]</scope>
    <source>
        <strain evidence="2 3">CBS 268.59</strain>
    </source>
</reference>
<organism evidence="2 3">
    <name type="scientific">Lachnellula suecica</name>
    <dbReference type="NCBI Taxonomy" id="602035"/>
    <lineage>
        <taxon>Eukaryota</taxon>
        <taxon>Fungi</taxon>
        <taxon>Dikarya</taxon>
        <taxon>Ascomycota</taxon>
        <taxon>Pezizomycotina</taxon>
        <taxon>Leotiomycetes</taxon>
        <taxon>Helotiales</taxon>
        <taxon>Lachnaceae</taxon>
        <taxon>Lachnellula</taxon>
    </lineage>
</organism>
<comment type="caution">
    <text evidence="2">The sequence shown here is derived from an EMBL/GenBank/DDBJ whole genome shotgun (WGS) entry which is preliminary data.</text>
</comment>
<proteinExistence type="predicted"/>
<protein>
    <submittedName>
        <fullName evidence="2">Uncharacterized protein</fullName>
    </submittedName>
</protein>
<evidence type="ECO:0000313" key="3">
    <source>
        <dbReference type="Proteomes" id="UP000469558"/>
    </source>
</evidence>
<name>A0A8T9C7S4_9HELO</name>
<gene>
    <name evidence="2" type="ORF">LSUE1_G003786</name>
</gene>
<accession>A0A8T9C7S4</accession>
<feature type="chain" id="PRO_5035919766" evidence="1">
    <location>
        <begin position="18"/>
        <end position="444"/>
    </location>
</feature>
<sequence>MLSQNFIIALLSSLACASAIPKTSKIFSREAQAADMIAAIAPTSNTCSGATAPTECETNTQAAPFLISAMAQYSITNPNEIAGILALIAFESGDFKYNTNHFPAPGRPGQGTRNMQMANFNLMYAKSIPALSTKLSAITTASSTTGLSDDELNAIRALVLPDEYAWGSAAWFLTTQCASARPALQAGGDAGFNAYMQCVTGAAATSDRLAYWTRATKALSPTNDWDEENSQLEYKQWRERLVGGWSRIEEWRMLVYYGIIETSPGIFAFREDILNGFKMQLDWDAAAGNGVTWFYFSDQPQPFREIDDDSPSDDHLQRSCASSLLLSTDNDPIPECMKSVPLFLHRARSKRLHVVKGHWTIPQNQTLMNAFFGAIRFFGQQPHFHKINIQKLSLEPKVNRFMKLPVELQLILWMPFPYIKRTPSYGRITRISRNAGSGLFLGKS</sequence>
<dbReference type="OrthoDB" id="2349272at2759"/>
<evidence type="ECO:0000313" key="2">
    <source>
        <dbReference type="EMBL" id="TVY73516.1"/>
    </source>
</evidence>
<feature type="signal peptide" evidence="1">
    <location>
        <begin position="1"/>
        <end position="17"/>
    </location>
</feature>
<dbReference type="Proteomes" id="UP000469558">
    <property type="component" value="Unassembled WGS sequence"/>
</dbReference>
<keyword evidence="3" id="KW-1185">Reference proteome</keyword>
<keyword evidence="1" id="KW-0732">Signal</keyword>
<dbReference type="EMBL" id="QGMK01001059">
    <property type="protein sequence ID" value="TVY73516.1"/>
    <property type="molecule type" value="Genomic_DNA"/>
</dbReference>
<dbReference type="AlphaFoldDB" id="A0A8T9C7S4"/>
<evidence type="ECO:0000256" key="1">
    <source>
        <dbReference type="SAM" id="SignalP"/>
    </source>
</evidence>